<dbReference type="InterPro" id="IPR013762">
    <property type="entry name" value="Integrase-like_cat_sf"/>
</dbReference>
<gene>
    <name evidence="6" type="primary">orf35</name>
    <name evidence="6" type="ORF">GETHPA_28440</name>
</gene>
<dbReference type="SUPFAM" id="SSF56349">
    <property type="entry name" value="DNA breaking-rejoining enzymes"/>
    <property type="match status" value="1"/>
</dbReference>
<evidence type="ECO:0000313" key="7">
    <source>
        <dbReference type="Proteomes" id="UP001165089"/>
    </source>
</evidence>
<evidence type="ECO:0000259" key="5">
    <source>
        <dbReference type="PROSITE" id="PS51898"/>
    </source>
</evidence>
<dbReference type="Pfam" id="PF14659">
    <property type="entry name" value="Phage_int_SAM_3"/>
    <property type="match status" value="1"/>
</dbReference>
<keyword evidence="4" id="KW-0233">DNA recombination</keyword>
<keyword evidence="7" id="KW-1185">Reference proteome</keyword>
<dbReference type="EMBL" id="BSDD01000006">
    <property type="protein sequence ID" value="GLH71311.1"/>
    <property type="molecule type" value="Genomic_DNA"/>
</dbReference>
<dbReference type="Pfam" id="PF00589">
    <property type="entry name" value="Phage_integrase"/>
    <property type="match status" value="1"/>
</dbReference>
<dbReference type="PROSITE" id="PS51898">
    <property type="entry name" value="TYR_RECOMBINASE"/>
    <property type="match status" value="1"/>
</dbReference>
<dbReference type="PANTHER" id="PTHR30349">
    <property type="entry name" value="PHAGE INTEGRASE-RELATED"/>
    <property type="match status" value="1"/>
</dbReference>
<evidence type="ECO:0000256" key="3">
    <source>
        <dbReference type="ARBA" id="ARBA00023125"/>
    </source>
</evidence>
<evidence type="ECO:0000256" key="2">
    <source>
        <dbReference type="ARBA" id="ARBA00022908"/>
    </source>
</evidence>
<evidence type="ECO:0000313" key="6">
    <source>
        <dbReference type="EMBL" id="GLH71311.1"/>
    </source>
</evidence>
<reference evidence="6 7" key="1">
    <citation type="journal article" date="2023" name="Antonie Van Leeuwenhoek">
        <title>Mesoterricola silvestris gen. nov., sp. nov., Mesoterricola sediminis sp. nov., Geothrix oryzae sp. nov., Geothrix edaphica sp. nov., Geothrix rubra sp. nov., and Geothrix limicola sp. nov., six novel members of Acidobacteriota isolated from soils.</title>
        <authorList>
            <person name="Itoh H."/>
            <person name="Sugisawa Y."/>
            <person name="Mise K."/>
            <person name="Xu Z."/>
            <person name="Kuniyasu M."/>
            <person name="Ushijima N."/>
            <person name="Kawano K."/>
            <person name="Kobayashi E."/>
            <person name="Shiratori Y."/>
            <person name="Masuda Y."/>
            <person name="Senoo K."/>
        </authorList>
    </citation>
    <scope>NUCLEOTIDE SEQUENCE [LARGE SCALE GENOMIC DNA]</scope>
    <source>
        <strain evidence="6 7">Red803</strain>
    </source>
</reference>
<accession>A0ABQ5QA05</accession>
<proteinExistence type="inferred from homology"/>
<evidence type="ECO:0000256" key="4">
    <source>
        <dbReference type="ARBA" id="ARBA00023172"/>
    </source>
</evidence>
<dbReference type="InterPro" id="IPR050090">
    <property type="entry name" value="Tyrosine_recombinase_XerCD"/>
</dbReference>
<dbReference type="Gene3D" id="1.10.150.130">
    <property type="match status" value="1"/>
</dbReference>
<dbReference type="PANTHER" id="PTHR30349:SF64">
    <property type="entry name" value="PROPHAGE INTEGRASE INTD-RELATED"/>
    <property type="match status" value="1"/>
</dbReference>
<comment type="similarity">
    <text evidence="1">Belongs to the 'phage' integrase family.</text>
</comment>
<dbReference type="InterPro" id="IPR002104">
    <property type="entry name" value="Integrase_catalytic"/>
</dbReference>
<evidence type="ECO:0000256" key="1">
    <source>
        <dbReference type="ARBA" id="ARBA00008857"/>
    </source>
</evidence>
<protein>
    <submittedName>
        <fullName evidence="6">Phage-related integrase</fullName>
    </submittedName>
</protein>
<sequence length="432" mass="48700">MAQRKRLAKIDSPTARATLEPRKTPYWRPLSLGRAIGYAKGKRGGSWVAMAHIKQAKPARRQMVLGVADDQLPADGLQVLSYDQAFKKALTWFEDELRRAKGLDVPTGPFTIADACKDYLADFELRSKKSLQSTRATIQAHILPRLGKIEVNDLSSTRIEKWLAELVSLPPRVRTRKGAPQQYKEPRNDEESRRRRMCTCNRVYTILKAILNRAYQRGHASSDRAWKAVKAFRKVESARINHLEPVDQIRLVNACPPGLKELVQAALLTGARYGELARFQVRDFSRSSQSLFVEYAKSMKPRHIPLTEEGMAFFEALTAGRKGNEPLLVKANGEPWGKNHHVRVLEEVFEQAKIRPVLTFHELRHTYAVTLLRAGVDLPAVAKLLGHADTRMVEKHYGHFTPDWAASVLRDKVKRLGIAGGEKLASLKIQGA</sequence>
<dbReference type="InterPro" id="IPR011010">
    <property type="entry name" value="DNA_brk_join_enz"/>
</dbReference>
<organism evidence="6 7">
    <name type="scientific">Geothrix rubra</name>
    <dbReference type="NCBI Taxonomy" id="2927977"/>
    <lineage>
        <taxon>Bacteria</taxon>
        <taxon>Pseudomonadati</taxon>
        <taxon>Acidobacteriota</taxon>
        <taxon>Holophagae</taxon>
        <taxon>Holophagales</taxon>
        <taxon>Holophagaceae</taxon>
        <taxon>Geothrix</taxon>
    </lineage>
</organism>
<comment type="caution">
    <text evidence="6">The sequence shown here is derived from an EMBL/GenBank/DDBJ whole genome shotgun (WGS) entry which is preliminary data.</text>
</comment>
<feature type="domain" description="Tyr recombinase" evidence="5">
    <location>
        <begin position="238"/>
        <end position="410"/>
    </location>
</feature>
<dbReference type="Gene3D" id="1.10.443.10">
    <property type="entry name" value="Intergrase catalytic core"/>
    <property type="match status" value="1"/>
</dbReference>
<dbReference type="InterPro" id="IPR010998">
    <property type="entry name" value="Integrase_recombinase_N"/>
</dbReference>
<keyword evidence="2" id="KW-0229">DNA integration</keyword>
<dbReference type="RefSeq" id="WP_285727479.1">
    <property type="nucleotide sequence ID" value="NZ_BSDD01000006.1"/>
</dbReference>
<name>A0ABQ5QA05_9BACT</name>
<keyword evidence="3" id="KW-0238">DNA-binding</keyword>
<dbReference type="CDD" id="cd00796">
    <property type="entry name" value="INT_Rci_Hp1_C"/>
    <property type="match status" value="1"/>
</dbReference>
<dbReference type="Proteomes" id="UP001165089">
    <property type="component" value="Unassembled WGS sequence"/>
</dbReference>
<dbReference type="InterPro" id="IPR004107">
    <property type="entry name" value="Integrase_SAM-like_N"/>
</dbReference>